<dbReference type="Pfam" id="PF01263">
    <property type="entry name" value="Aldose_epim"/>
    <property type="match status" value="1"/>
</dbReference>
<sequence>MANATAAGSAACGELHQGLACQRLTLPCGDTVLVALQGAHVLSWVSQGRERLFLSPNNLWDGQAAIRGGVPVCFPQFNQRGTLPKHGFARNMSWVAGEAVASGDAAHIDFTLSTNADTLAIWQQAFVAVLRVALAPGQLTLTLTVNNTEAQNDLHFTGALHTYLAVDDIDLTELRGLGGRPEWDAVADVHGLADEALYFDGEFDRVYDSAANPLHLQDGTSTLQIEQSPSWANSVVWNPGEGKCAALADMPAHGFARMLCVEAAQVFEPISISAGGQWVGWQRLTVS</sequence>
<evidence type="ECO:0000313" key="6">
    <source>
        <dbReference type="EMBL" id="PUE59021.1"/>
    </source>
</evidence>
<comment type="similarity">
    <text evidence="2 4">Belongs to the glucose-6-phosphate 1-epimerase family.</text>
</comment>
<dbReference type="InterPro" id="IPR014718">
    <property type="entry name" value="GH-type_carb-bd"/>
</dbReference>
<dbReference type="GO" id="GO:0030246">
    <property type="term" value="F:carbohydrate binding"/>
    <property type="evidence" value="ECO:0007669"/>
    <property type="project" value="UniProtKB-UniRule"/>
</dbReference>
<dbReference type="EC" id="5.1.3.15" evidence="4"/>
<dbReference type="PIRSF" id="PIRSF016020">
    <property type="entry name" value="PHexose_mutarotase"/>
    <property type="match status" value="1"/>
</dbReference>
<evidence type="ECO:0000313" key="7">
    <source>
        <dbReference type="Proteomes" id="UP000251341"/>
    </source>
</evidence>
<dbReference type="EMBL" id="NESP01000001">
    <property type="protein sequence ID" value="PUE59021.1"/>
    <property type="molecule type" value="Genomic_DNA"/>
</dbReference>
<dbReference type="CDD" id="cd09020">
    <property type="entry name" value="D-hex-6-P-epi_like"/>
    <property type="match status" value="1"/>
</dbReference>
<reference evidence="6 7" key="1">
    <citation type="submission" date="2017-04" db="EMBL/GenBank/DDBJ databases">
        <title>Unexpected and diverse lifestyles within the genus Limnohabitans.</title>
        <authorList>
            <person name="Kasalicky V."/>
            <person name="Mehrshad M."/>
            <person name="Andrei S.-A."/>
            <person name="Salcher M."/>
            <person name="Kratochvilova H."/>
            <person name="Simek K."/>
            <person name="Ghai R."/>
        </authorList>
    </citation>
    <scope>NUCLEOTIDE SEQUENCE [LARGE SCALE GENOMIC DNA]</scope>
    <source>
        <strain evidence="6 7">MWH-C5</strain>
    </source>
</reference>
<evidence type="ECO:0000256" key="5">
    <source>
        <dbReference type="PIRSR" id="PIRSR016020-1"/>
    </source>
</evidence>
<dbReference type="Gene3D" id="2.70.98.10">
    <property type="match status" value="1"/>
</dbReference>
<dbReference type="RefSeq" id="WP_108401855.1">
    <property type="nucleotide sequence ID" value="NZ_NESP01000001.1"/>
</dbReference>
<organism evidence="6 7">
    <name type="scientific">Limnohabitans curvus</name>
    <dbReference type="NCBI Taxonomy" id="323423"/>
    <lineage>
        <taxon>Bacteria</taxon>
        <taxon>Pseudomonadati</taxon>
        <taxon>Pseudomonadota</taxon>
        <taxon>Betaproteobacteria</taxon>
        <taxon>Burkholderiales</taxon>
        <taxon>Comamonadaceae</taxon>
        <taxon>Limnohabitans</taxon>
    </lineage>
</organism>
<keyword evidence="7" id="KW-1185">Reference proteome</keyword>
<dbReference type="GO" id="GO:0047938">
    <property type="term" value="F:glucose-6-phosphate 1-epimerase activity"/>
    <property type="evidence" value="ECO:0007669"/>
    <property type="project" value="UniProtKB-UniRule"/>
</dbReference>
<protein>
    <recommendedName>
        <fullName evidence="4">Putative glucose-6-phosphate 1-epimerase</fullName>
        <ecNumber evidence="4">5.1.3.15</ecNumber>
    </recommendedName>
</protein>
<accession>A0A315EP61</accession>
<dbReference type="PANTHER" id="PTHR11122:SF13">
    <property type="entry name" value="GLUCOSE-6-PHOSPHATE 1-EPIMERASE"/>
    <property type="match status" value="1"/>
</dbReference>
<dbReference type="InterPro" id="IPR011013">
    <property type="entry name" value="Gal_mutarotase_sf_dom"/>
</dbReference>
<gene>
    <name evidence="6" type="ORF">B9Z44_05090</name>
</gene>
<evidence type="ECO:0000256" key="3">
    <source>
        <dbReference type="ARBA" id="ARBA00023235"/>
    </source>
</evidence>
<evidence type="ECO:0000256" key="4">
    <source>
        <dbReference type="PIRNR" id="PIRNR016020"/>
    </source>
</evidence>
<dbReference type="SUPFAM" id="SSF74650">
    <property type="entry name" value="Galactose mutarotase-like"/>
    <property type="match status" value="1"/>
</dbReference>
<dbReference type="Proteomes" id="UP000251341">
    <property type="component" value="Unassembled WGS sequence"/>
</dbReference>
<dbReference type="GO" id="GO:0005737">
    <property type="term" value="C:cytoplasm"/>
    <property type="evidence" value="ECO:0007669"/>
    <property type="project" value="TreeGrafter"/>
</dbReference>
<evidence type="ECO:0000256" key="1">
    <source>
        <dbReference type="ARBA" id="ARBA00001096"/>
    </source>
</evidence>
<proteinExistence type="inferred from homology"/>
<dbReference type="AlphaFoldDB" id="A0A315EP61"/>
<dbReference type="InterPro" id="IPR008183">
    <property type="entry name" value="Aldose_1/G6P_1-epimerase"/>
</dbReference>
<dbReference type="InterPro" id="IPR025532">
    <property type="entry name" value="G6P_1-epimerase"/>
</dbReference>
<comment type="caution">
    <text evidence="6">The sequence shown here is derived from an EMBL/GenBank/DDBJ whole genome shotgun (WGS) entry which is preliminary data.</text>
</comment>
<name>A0A315EP61_9BURK</name>
<feature type="active site" evidence="5">
    <location>
        <position position="262"/>
    </location>
</feature>
<feature type="active site" evidence="5">
    <location>
        <position position="161"/>
    </location>
</feature>
<dbReference type="GO" id="GO:0005975">
    <property type="term" value="P:carbohydrate metabolic process"/>
    <property type="evidence" value="ECO:0007669"/>
    <property type="project" value="InterPro"/>
</dbReference>
<keyword evidence="3 4" id="KW-0413">Isomerase</keyword>
<dbReference type="PANTHER" id="PTHR11122">
    <property type="entry name" value="APOSPORY-ASSOCIATED PROTEIN C-RELATED"/>
    <property type="match status" value="1"/>
</dbReference>
<comment type="catalytic activity">
    <reaction evidence="1">
        <text>alpha-D-glucose 6-phosphate = beta-D-glucose 6-phosphate</text>
        <dbReference type="Rhea" id="RHEA:16249"/>
        <dbReference type="ChEBI" id="CHEBI:58225"/>
        <dbReference type="ChEBI" id="CHEBI:58247"/>
        <dbReference type="EC" id="5.1.3.15"/>
    </reaction>
</comment>
<evidence type="ECO:0000256" key="2">
    <source>
        <dbReference type="ARBA" id="ARBA00005866"/>
    </source>
</evidence>